<name>A0A9D1LAC4_9CLOT</name>
<dbReference type="PROSITE" id="PS51257">
    <property type="entry name" value="PROKAR_LIPOPROTEIN"/>
    <property type="match status" value="1"/>
</dbReference>
<dbReference type="AlphaFoldDB" id="A0A9D1LAC4"/>
<dbReference type="SUPFAM" id="SSF51445">
    <property type="entry name" value="(Trans)glycosidases"/>
    <property type="match status" value="1"/>
</dbReference>
<protein>
    <submittedName>
        <fullName evidence="2">Cellulase family glycosylhydrolase</fullName>
    </submittedName>
</protein>
<sequence length="448" mass="50674">MARFTFHNLIRRTPLSLCLPMLALTGCGHAHSQNAADTETLGLTVDKNGTILLAGKPYYGFGVNSFSLVIRYIEGAEKSLYRSQFELLKKYGIPYIRVNFGGYWPEYYEKFDADPEGVLSRMRDVVQCAEEYKIGLICSLLWYDASIPAHVGEHRSDMGNSSSKTVKYAVEYVSRIVSEFRDSPAVWAWEIGNEYNLCADLCDPDFHSRLPDGPCTPEFPSGYDFYTSEELMRFYTAVGAAIREQDPVRMISSGNGDLRCASKSLRSAAARMNTETHLWREDWKPDTVEDFYEMCAYFTPDPIDTISFHLQHAEQDEAGNASFLLLLDRFGGRPSTLEYLQLYAAAARKANKALYFGEMGDMLWMEDDENAASVFKNVADWITDAGIQLASSWQFSKNSLIATDSGIDGEKLKILQEKNQNYIDEGKADTVTYWSNKQKIHTGLEDRK</sequence>
<feature type="signal peptide" evidence="1">
    <location>
        <begin position="1"/>
        <end position="30"/>
    </location>
</feature>
<gene>
    <name evidence="2" type="ORF">IAD50_05735</name>
</gene>
<feature type="chain" id="PRO_5039106555" evidence="1">
    <location>
        <begin position="31"/>
        <end position="448"/>
    </location>
</feature>
<evidence type="ECO:0000313" key="2">
    <source>
        <dbReference type="EMBL" id="HIU29781.1"/>
    </source>
</evidence>
<organism evidence="2 3">
    <name type="scientific">Candidatus Egerieisoma faecipullorum</name>
    <dbReference type="NCBI Taxonomy" id="2840963"/>
    <lineage>
        <taxon>Bacteria</taxon>
        <taxon>Bacillati</taxon>
        <taxon>Bacillota</taxon>
        <taxon>Clostridia</taxon>
        <taxon>Eubacteriales</taxon>
        <taxon>Clostridiaceae</taxon>
        <taxon>Clostridiaceae incertae sedis</taxon>
        <taxon>Candidatus Egerieisoma</taxon>
    </lineage>
</organism>
<proteinExistence type="predicted"/>
<accession>A0A9D1LAC4</accession>
<comment type="caution">
    <text evidence="2">The sequence shown here is derived from an EMBL/GenBank/DDBJ whole genome shotgun (WGS) entry which is preliminary data.</text>
</comment>
<dbReference type="Gene3D" id="3.20.20.80">
    <property type="entry name" value="Glycosidases"/>
    <property type="match status" value="1"/>
</dbReference>
<evidence type="ECO:0000256" key="1">
    <source>
        <dbReference type="SAM" id="SignalP"/>
    </source>
</evidence>
<dbReference type="Proteomes" id="UP000824089">
    <property type="component" value="Unassembled WGS sequence"/>
</dbReference>
<keyword evidence="1" id="KW-0732">Signal</keyword>
<dbReference type="EMBL" id="DVMM01000119">
    <property type="protein sequence ID" value="HIU29781.1"/>
    <property type="molecule type" value="Genomic_DNA"/>
</dbReference>
<evidence type="ECO:0000313" key="3">
    <source>
        <dbReference type="Proteomes" id="UP000824089"/>
    </source>
</evidence>
<reference evidence="2" key="1">
    <citation type="submission" date="2020-10" db="EMBL/GenBank/DDBJ databases">
        <authorList>
            <person name="Gilroy R."/>
        </authorList>
    </citation>
    <scope>NUCLEOTIDE SEQUENCE</scope>
    <source>
        <strain evidence="2">CHK195-4489</strain>
    </source>
</reference>
<dbReference type="InterPro" id="IPR017853">
    <property type="entry name" value="GH"/>
</dbReference>
<reference evidence="2" key="2">
    <citation type="journal article" date="2021" name="PeerJ">
        <title>Extensive microbial diversity within the chicken gut microbiome revealed by metagenomics and culture.</title>
        <authorList>
            <person name="Gilroy R."/>
            <person name="Ravi A."/>
            <person name="Getino M."/>
            <person name="Pursley I."/>
            <person name="Horton D.L."/>
            <person name="Alikhan N.F."/>
            <person name="Baker D."/>
            <person name="Gharbi K."/>
            <person name="Hall N."/>
            <person name="Watson M."/>
            <person name="Adriaenssens E.M."/>
            <person name="Foster-Nyarko E."/>
            <person name="Jarju S."/>
            <person name="Secka A."/>
            <person name="Antonio M."/>
            <person name="Oren A."/>
            <person name="Chaudhuri R.R."/>
            <person name="La Ragione R."/>
            <person name="Hildebrand F."/>
            <person name="Pallen M.J."/>
        </authorList>
    </citation>
    <scope>NUCLEOTIDE SEQUENCE</scope>
    <source>
        <strain evidence="2">CHK195-4489</strain>
    </source>
</reference>